<sequence>MTVTICKANESVLVLLVSTVGVSWVNVTYAEDVGMENEILKLAVYTLVNWVTVLVLLHPSSIKNAGLKNGSIFDADLRVFSRASVWVFISAASRPIPAEVELVSFDTCHGMVKKYQHLDDFHWAVRPLSIALGLFSSMKFDLFIGRKIGRSKNRKGLNHDVQNGQNADGSTAGNTVWRPPKVGNIFFYLQVTLLVYAFGVSRVNVRYAEDVGMEND</sequence>
<feature type="transmembrane region" description="Helical" evidence="1">
    <location>
        <begin position="185"/>
        <end position="205"/>
    </location>
</feature>
<dbReference type="PANTHER" id="PTHR47209:SF1">
    <property type="entry name" value="OS06G0639500 PROTEIN"/>
    <property type="match status" value="1"/>
</dbReference>
<accession>A0AAD1ZLU5</accession>
<evidence type="ECO:0000313" key="2">
    <source>
        <dbReference type="EMBL" id="CAI9771498.1"/>
    </source>
</evidence>
<proteinExistence type="predicted"/>
<organism evidence="2 3">
    <name type="scientific">Fraxinus pennsylvanica</name>
    <dbReference type="NCBI Taxonomy" id="56036"/>
    <lineage>
        <taxon>Eukaryota</taxon>
        <taxon>Viridiplantae</taxon>
        <taxon>Streptophyta</taxon>
        <taxon>Embryophyta</taxon>
        <taxon>Tracheophyta</taxon>
        <taxon>Spermatophyta</taxon>
        <taxon>Magnoliopsida</taxon>
        <taxon>eudicotyledons</taxon>
        <taxon>Gunneridae</taxon>
        <taxon>Pentapetalae</taxon>
        <taxon>asterids</taxon>
        <taxon>lamiids</taxon>
        <taxon>Lamiales</taxon>
        <taxon>Oleaceae</taxon>
        <taxon>Oleeae</taxon>
        <taxon>Fraxinus</taxon>
    </lineage>
</organism>
<keyword evidence="1" id="KW-1133">Transmembrane helix</keyword>
<dbReference type="Proteomes" id="UP000834106">
    <property type="component" value="Chromosome 11"/>
</dbReference>
<dbReference type="InterPro" id="IPR053293">
    <property type="entry name" value="OCM_Kinase"/>
</dbReference>
<name>A0AAD1ZLU5_9LAMI</name>
<feature type="transmembrane region" description="Helical" evidence="1">
    <location>
        <begin position="12"/>
        <end position="30"/>
    </location>
</feature>
<keyword evidence="3" id="KW-1185">Reference proteome</keyword>
<evidence type="ECO:0000256" key="1">
    <source>
        <dbReference type="SAM" id="Phobius"/>
    </source>
</evidence>
<dbReference type="AlphaFoldDB" id="A0AAD1ZLU5"/>
<dbReference type="EMBL" id="OU503046">
    <property type="protein sequence ID" value="CAI9771498.1"/>
    <property type="molecule type" value="Genomic_DNA"/>
</dbReference>
<dbReference type="PANTHER" id="PTHR47209">
    <property type="entry name" value="OS06G0639500 PROTEIN"/>
    <property type="match status" value="1"/>
</dbReference>
<keyword evidence="1" id="KW-0812">Transmembrane</keyword>
<feature type="transmembrane region" description="Helical" evidence="1">
    <location>
        <begin position="42"/>
        <end position="58"/>
    </location>
</feature>
<evidence type="ECO:0000313" key="3">
    <source>
        <dbReference type="Proteomes" id="UP000834106"/>
    </source>
</evidence>
<gene>
    <name evidence="2" type="ORF">FPE_LOCUS18928</name>
</gene>
<reference evidence="2" key="1">
    <citation type="submission" date="2023-05" db="EMBL/GenBank/DDBJ databases">
        <authorList>
            <person name="Huff M."/>
        </authorList>
    </citation>
    <scope>NUCLEOTIDE SEQUENCE</scope>
</reference>
<protein>
    <submittedName>
        <fullName evidence="2">Uncharacterized protein</fullName>
    </submittedName>
</protein>
<keyword evidence="1" id="KW-0472">Membrane</keyword>